<reference evidence="5" key="1">
    <citation type="journal article" date="2020" name="Nature">
        <title>Giant virus diversity and host interactions through global metagenomics.</title>
        <authorList>
            <person name="Schulz F."/>
            <person name="Roux S."/>
            <person name="Paez-Espino D."/>
            <person name="Jungbluth S."/>
            <person name="Walsh D.A."/>
            <person name="Denef V.J."/>
            <person name="McMahon K.D."/>
            <person name="Konstantinidis K.T."/>
            <person name="Eloe-Fadrosh E.A."/>
            <person name="Kyrpides N.C."/>
            <person name="Woyke T."/>
        </authorList>
    </citation>
    <scope>NUCLEOTIDE SEQUENCE</scope>
    <source>
        <strain evidence="5">GVMAG-M-3300024261-26</strain>
    </source>
</reference>
<dbReference type="SMART" id="SM00479">
    <property type="entry name" value="EXOIII"/>
    <property type="match status" value="1"/>
</dbReference>
<dbReference type="InterPro" id="IPR012337">
    <property type="entry name" value="RNaseH-like_sf"/>
</dbReference>
<dbReference type="InterPro" id="IPR036397">
    <property type="entry name" value="RNaseH_sf"/>
</dbReference>
<accession>A0A6C0INE5</accession>
<evidence type="ECO:0000313" key="5">
    <source>
        <dbReference type="EMBL" id="QHT94718.1"/>
    </source>
</evidence>
<evidence type="ECO:0000259" key="4">
    <source>
        <dbReference type="SMART" id="SM00479"/>
    </source>
</evidence>
<name>A0A6C0INE5_9ZZZZ</name>
<dbReference type="CDD" id="cd06127">
    <property type="entry name" value="DEDDh"/>
    <property type="match status" value="1"/>
</dbReference>
<keyword evidence="3" id="KW-0269">Exonuclease</keyword>
<dbReference type="PANTHER" id="PTHR30231:SF4">
    <property type="entry name" value="PROTEIN NEN2"/>
    <property type="match status" value="1"/>
</dbReference>
<feature type="domain" description="Exonuclease" evidence="4">
    <location>
        <begin position="19"/>
        <end position="235"/>
    </location>
</feature>
<dbReference type="SUPFAM" id="SSF53098">
    <property type="entry name" value="Ribonuclease H-like"/>
    <property type="match status" value="1"/>
</dbReference>
<dbReference type="GO" id="GO:0008408">
    <property type="term" value="F:3'-5' exonuclease activity"/>
    <property type="evidence" value="ECO:0007669"/>
    <property type="project" value="TreeGrafter"/>
</dbReference>
<protein>
    <recommendedName>
        <fullName evidence="4">Exonuclease domain-containing protein</fullName>
    </recommendedName>
</protein>
<evidence type="ECO:0000256" key="2">
    <source>
        <dbReference type="ARBA" id="ARBA00022801"/>
    </source>
</evidence>
<dbReference type="InterPro" id="IPR013520">
    <property type="entry name" value="Ribonucl_H"/>
</dbReference>
<evidence type="ECO:0000256" key="1">
    <source>
        <dbReference type="ARBA" id="ARBA00022722"/>
    </source>
</evidence>
<dbReference type="Gene3D" id="3.30.420.10">
    <property type="entry name" value="Ribonuclease H-like superfamily/Ribonuclease H"/>
    <property type="match status" value="1"/>
</dbReference>
<organism evidence="5">
    <name type="scientific">viral metagenome</name>
    <dbReference type="NCBI Taxonomy" id="1070528"/>
    <lineage>
        <taxon>unclassified sequences</taxon>
        <taxon>metagenomes</taxon>
        <taxon>organismal metagenomes</taxon>
    </lineage>
</organism>
<dbReference type="AlphaFoldDB" id="A0A6C0INE5"/>
<dbReference type="PANTHER" id="PTHR30231">
    <property type="entry name" value="DNA POLYMERASE III SUBUNIT EPSILON"/>
    <property type="match status" value="1"/>
</dbReference>
<dbReference type="EMBL" id="MN740229">
    <property type="protein sequence ID" value="QHT94718.1"/>
    <property type="molecule type" value="Genomic_DNA"/>
</dbReference>
<proteinExistence type="predicted"/>
<keyword evidence="1" id="KW-0540">Nuclease</keyword>
<sequence length="243" mass="28291">MSHFTDLSMSIPPPVYKNRFLIFDVETNGLLPKTTKNSTPTPITDYPHILQLSYAIYDYSQKKIIKKYNAYIDVDDTVEISDKITDLTGITRDICKEKGKPIAEVLEKFYEAYMFCQVLVAHNMTFDEKMISIELERNRPSLMKKSPYCFMTFNPTYEQVHGIERYCTMRKGTDLCNILVESKLPGRPLTKKWPRLNELYAKLFDGETVNGLHDSMVDVLVCLRCYLKMRHGFQDNVVLKQIQ</sequence>
<keyword evidence="2" id="KW-0378">Hydrolase</keyword>
<dbReference type="GO" id="GO:0003676">
    <property type="term" value="F:nucleic acid binding"/>
    <property type="evidence" value="ECO:0007669"/>
    <property type="project" value="InterPro"/>
</dbReference>
<dbReference type="Pfam" id="PF00929">
    <property type="entry name" value="RNase_T"/>
    <property type="match status" value="1"/>
</dbReference>
<evidence type="ECO:0000256" key="3">
    <source>
        <dbReference type="ARBA" id="ARBA00022839"/>
    </source>
</evidence>